<comment type="caution">
    <text evidence="3">The sequence shown here is derived from an EMBL/GenBank/DDBJ whole genome shotgun (WGS) entry which is preliminary data.</text>
</comment>
<evidence type="ECO:0000256" key="1">
    <source>
        <dbReference type="SAM" id="MobiDB-lite"/>
    </source>
</evidence>
<sequence>MAGTFVLKRSADGFMFSLLAGNGQVVLTSERYASKDGALNGIQSVMTNAADDTRYAMNDAGTHFSLRAANGQVIGSSETYSSPAAAREGTQAVKRAADGAQIDDQT</sequence>
<organism evidence="3 4">
    <name type="scientific">Deinococcus taklimakanensis</name>
    <dbReference type="NCBI Taxonomy" id="536443"/>
    <lineage>
        <taxon>Bacteria</taxon>
        <taxon>Thermotogati</taxon>
        <taxon>Deinococcota</taxon>
        <taxon>Deinococci</taxon>
        <taxon>Deinococcales</taxon>
        <taxon>Deinococcaceae</taxon>
        <taxon>Deinococcus</taxon>
    </lineage>
</organism>
<dbReference type="Pfam" id="PF07411">
    <property type="entry name" value="DUF1508"/>
    <property type="match status" value="2"/>
</dbReference>
<feature type="domain" description="DUF1508" evidence="2">
    <location>
        <begin position="10"/>
        <end position="55"/>
    </location>
</feature>
<reference evidence="4" key="1">
    <citation type="journal article" date="2019" name="Int. J. Syst. Evol. Microbiol.">
        <title>The Global Catalogue of Microorganisms (GCM) 10K type strain sequencing project: providing services to taxonomists for standard genome sequencing and annotation.</title>
        <authorList>
            <consortium name="The Broad Institute Genomics Platform"/>
            <consortium name="The Broad Institute Genome Sequencing Center for Infectious Disease"/>
            <person name="Wu L."/>
            <person name="Ma J."/>
        </authorList>
    </citation>
    <scope>NUCLEOTIDE SEQUENCE [LARGE SCALE GENOMIC DNA]</scope>
    <source>
        <strain evidence="4">KCTC 33842</strain>
    </source>
</reference>
<feature type="region of interest" description="Disordered" evidence="1">
    <location>
        <begin position="79"/>
        <end position="106"/>
    </location>
</feature>
<dbReference type="EMBL" id="JBHUMK010000070">
    <property type="protein sequence ID" value="MFD2610611.1"/>
    <property type="molecule type" value="Genomic_DNA"/>
</dbReference>
<accession>A0ABW5P5W0</accession>
<feature type="domain" description="DUF1508" evidence="2">
    <location>
        <begin position="62"/>
        <end position="104"/>
    </location>
</feature>
<proteinExistence type="predicted"/>
<dbReference type="PANTHER" id="PTHR40606">
    <property type="match status" value="1"/>
</dbReference>
<dbReference type="RefSeq" id="WP_386846901.1">
    <property type="nucleotide sequence ID" value="NZ_JBHUMK010000070.1"/>
</dbReference>
<keyword evidence="4" id="KW-1185">Reference proteome</keyword>
<dbReference type="InterPro" id="IPR036913">
    <property type="entry name" value="YegP-like_sf"/>
</dbReference>
<dbReference type="InterPro" id="IPR051141">
    <property type="entry name" value="UPF0339_domain"/>
</dbReference>
<gene>
    <name evidence="3" type="ORF">ACFSR9_14400</name>
</gene>
<evidence type="ECO:0000313" key="3">
    <source>
        <dbReference type="EMBL" id="MFD2610611.1"/>
    </source>
</evidence>
<dbReference type="InterPro" id="IPR010879">
    <property type="entry name" value="DUF1508"/>
</dbReference>
<protein>
    <submittedName>
        <fullName evidence="3">YegP family protein</fullName>
    </submittedName>
</protein>
<name>A0ABW5P5W0_9DEIO</name>
<dbReference type="Proteomes" id="UP001597475">
    <property type="component" value="Unassembled WGS sequence"/>
</dbReference>
<dbReference type="PANTHER" id="PTHR40606:SF1">
    <property type="entry name" value="UPF0339 PROTEIN YEGP"/>
    <property type="match status" value="1"/>
</dbReference>
<evidence type="ECO:0000313" key="4">
    <source>
        <dbReference type="Proteomes" id="UP001597475"/>
    </source>
</evidence>
<dbReference type="SUPFAM" id="SSF160113">
    <property type="entry name" value="YegP-like"/>
    <property type="match status" value="2"/>
</dbReference>
<evidence type="ECO:0000259" key="2">
    <source>
        <dbReference type="Pfam" id="PF07411"/>
    </source>
</evidence>
<dbReference type="Gene3D" id="2.30.29.80">
    <property type="match status" value="1"/>
</dbReference>